<comment type="caution">
    <text evidence="7">The sequence shown here is derived from an EMBL/GenBank/DDBJ whole genome shotgun (WGS) entry which is preliminary data.</text>
</comment>
<organism evidence="7 8">
    <name type="scientific">Streptomyces albipurpureus</name>
    <dbReference type="NCBI Taxonomy" id="2897419"/>
    <lineage>
        <taxon>Bacteria</taxon>
        <taxon>Bacillati</taxon>
        <taxon>Actinomycetota</taxon>
        <taxon>Actinomycetes</taxon>
        <taxon>Kitasatosporales</taxon>
        <taxon>Streptomycetaceae</taxon>
        <taxon>Streptomyces</taxon>
    </lineage>
</organism>
<evidence type="ECO:0000313" key="7">
    <source>
        <dbReference type="EMBL" id="MCM2389770.1"/>
    </source>
</evidence>
<name>A0ABT0UQ77_9ACTN</name>
<dbReference type="PRINTS" id="PR00400">
    <property type="entry name" value="TETREPRESSOR"/>
</dbReference>
<sequence>MPIARKRSPSGQSSAPPPAVRAQALVIAARRIVDADGLEALTMRRLADALKLQLPAIYRVFTNKQALLDELAEAILAEALPDGHGDHWTEEVALLAGQLRTALLAQRDGARIVGGSYASKRNTLTYADRLVGIMRQAGLDGTAALWATSTVFCYVLGEALEQQGQSAGALDRLDSAAGREAYPQLFATPVEAIVNFDDRFEFGLDLILDGLRHRVG</sequence>
<dbReference type="EMBL" id="JAMQAW010000012">
    <property type="protein sequence ID" value="MCM2389770.1"/>
    <property type="molecule type" value="Genomic_DNA"/>
</dbReference>
<dbReference type="RefSeq" id="WP_250920116.1">
    <property type="nucleotide sequence ID" value="NZ_JAMQAW010000012.1"/>
</dbReference>
<keyword evidence="2" id="KW-0805">Transcription regulation</keyword>
<evidence type="ECO:0000256" key="1">
    <source>
        <dbReference type="ARBA" id="ARBA00022491"/>
    </source>
</evidence>
<evidence type="ECO:0000256" key="4">
    <source>
        <dbReference type="ARBA" id="ARBA00023163"/>
    </source>
</evidence>
<keyword evidence="4" id="KW-0804">Transcription</keyword>
<dbReference type="Gene3D" id="1.10.357.10">
    <property type="entry name" value="Tetracycline Repressor, domain 2"/>
    <property type="match status" value="1"/>
</dbReference>
<dbReference type="InterPro" id="IPR004111">
    <property type="entry name" value="Repressor_TetR_C"/>
</dbReference>
<dbReference type="Proteomes" id="UP001431429">
    <property type="component" value="Unassembled WGS sequence"/>
</dbReference>
<dbReference type="InterPro" id="IPR036271">
    <property type="entry name" value="Tet_transcr_reg_TetR-rel_C_sf"/>
</dbReference>
<dbReference type="InterPro" id="IPR050109">
    <property type="entry name" value="HTH-type_TetR-like_transc_reg"/>
</dbReference>
<feature type="domain" description="HTH tetR-type" evidence="6">
    <location>
        <begin position="19"/>
        <end position="79"/>
    </location>
</feature>
<dbReference type="SUPFAM" id="SSF48498">
    <property type="entry name" value="Tetracyclin repressor-like, C-terminal domain"/>
    <property type="match status" value="1"/>
</dbReference>
<reference evidence="7" key="1">
    <citation type="submission" date="2022-06" db="EMBL/GenBank/DDBJ databases">
        <title>Genome public.</title>
        <authorList>
            <person name="Sun Q."/>
        </authorList>
    </citation>
    <scope>NUCLEOTIDE SEQUENCE</scope>
    <source>
        <strain evidence="7">CWNU-1</strain>
    </source>
</reference>
<accession>A0ABT0UQ77</accession>
<dbReference type="InterPro" id="IPR009057">
    <property type="entry name" value="Homeodomain-like_sf"/>
</dbReference>
<dbReference type="PANTHER" id="PTHR30055:SF151">
    <property type="entry name" value="TRANSCRIPTIONAL REGULATORY PROTEIN"/>
    <property type="match status" value="1"/>
</dbReference>
<feature type="DNA-binding region" description="H-T-H motif" evidence="5">
    <location>
        <begin position="42"/>
        <end position="61"/>
    </location>
</feature>
<evidence type="ECO:0000256" key="3">
    <source>
        <dbReference type="ARBA" id="ARBA00023125"/>
    </source>
</evidence>
<evidence type="ECO:0000259" key="6">
    <source>
        <dbReference type="PROSITE" id="PS50977"/>
    </source>
</evidence>
<evidence type="ECO:0000256" key="5">
    <source>
        <dbReference type="PROSITE-ProRule" id="PRU00335"/>
    </source>
</evidence>
<gene>
    <name evidence="7" type="ORF">NBG84_15995</name>
</gene>
<dbReference type="SUPFAM" id="SSF46689">
    <property type="entry name" value="Homeodomain-like"/>
    <property type="match status" value="1"/>
</dbReference>
<keyword evidence="8" id="KW-1185">Reference proteome</keyword>
<dbReference type="Gene3D" id="1.10.10.60">
    <property type="entry name" value="Homeodomain-like"/>
    <property type="match status" value="1"/>
</dbReference>
<evidence type="ECO:0000256" key="2">
    <source>
        <dbReference type="ARBA" id="ARBA00023015"/>
    </source>
</evidence>
<dbReference type="Pfam" id="PF02909">
    <property type="entry name" value="TetR_C_1"/>
    <property type="match status" value="1"/>
</dbReference>
<dbReference type="InterPro" id="IPR003012">
    <property type="entry name" value="Tet_transcr_reg_TetR"/>
</dbReference>
<protein>
    <submittedName>
        <fullName evidence="7">TetR/AcrR family transcriptional regulator</fullName>
    </submittedName>
</protein>
<dbReference type="Pfam" id="PF00440">
    <property type="entry name" value="TetR_N"/>
    <property type="match status" value="1"/>
</dbReference>
<dbReference type="PANTHER" id="PTHR30055">
    <property type="entry name" value="HTH-TYPE TRANSCRIPTIONAL REGULATOR RUTR"/>
    <property type="match status" value="1"/>
</dbReference>
<dbReference type="InterPro" id="IPR001647">
    <property type="entry name" value="HTH_TetR"/>
</dbReference>
<keyword evidence="1" id="KW-0678">Repressor</keyword>
<keyword evidence="3 5" id="KW-0238">DNA-binding</keyword>
<evidence type="ECO:0000313" key="8">
    <source>
        <dbReference type="Proteomes" id="UP001431429"/>
    </source>
</evidence>
<dbReference type="PROSITE" id="PS50977">
    <property type="entry name" value="HTH_TETR_2"/>
    <property type="match status" value="1"/>
</dbReference>
<proteinExistence type="predicted"/>